<gene>
    <name evidence="2" type="ORF">ACFFRH_14105</name>
</gene>
<dbReference type="RefSeq" id="WP_386156797.1">
    <property type="nucleotide sequence ID" value="NZ_JBHMBS010000005.1"/>
</dbReference>
<name>A0ABV5TC12_9ACTN</name>
<protein>
    <recommendedName>
        <fullName evidence="4">Mucin-5B</fullName>
    </recommendedName>
</protein>
<evidence type="ECO:0000313" key="3">
    <source>
        <dbReference type="Proteomes" id="UP001589610"/>
    </source>
</evidence>
<keyword evidence="3" id="KW-1185">Reference proteome</keyword>
<feature type="chain" id="PRO_5047459349" description="Mucin-5B" evidence="1">
    <location>
        <begin position="36"/>
        <end position="635"/>
    </location>
</feature>
<feature type="signal peptide" evidence="1">
    <location>
        <begin position="1"/>
        <end position="35"/>
    </location>
</feature>
<proteinExistence type="predicted"/>
<accession>A0ABV5TC12</accession>
<dbReference type="EMBL" id="JBHMBS010000005">
    <property type="protein sequence ID" value="MFB9676624.1"/>
    <property type="molecule type" value="Genomic_DNA"/>
</dbReference>
<evidence type="ECO:0000256" key="1">
    <source>
        <dbReference type="SAM" id="SignalP"/>
    </source>
</evidence>
<dbReference type="PROSITE" id="PS51318">
    <property type="entry name" value="TAT"/>
    <property type="match status" value="1"/>
</dbReference>
<sequence length="635" mass="69981">MRATTRNHRRRSAVTALSVVTLGASLLLAATPAAAIPAAATSAAADGPSASIILGEVNEENGLRQIEEGDGTTAPVTVGGRSARKTVQTSAPAQHMYFQVDDAVAFDGAFVACLQVEYFDEGGATFRVQYDSTSSAYGSTGSVNRTGSNTWKTAGFELMDARFANRENGGADFRVEAGTAGVTFHSVKLTIIQDDDGVTPPCAAADPEPEPVPTRWRLKYDEPFEKRIRTEASPWVLDDYSEPVDDFNDDNGDLYRLQLGPKFDAAMATMRTYRQETKFGRDGWLTASLSTRESGGRVDDSYTDAAERPSIKTEKLETAGAVAKITVPHYTGGAIIRNTEPLPKYYRIEYDLKTLDFGGLRNGSLFYDGKYNGYTLGECKTFYPWVGDPNDIDPADPCATRSVREDSNEAYNAFHFMSILDFPAMPRNLAMYHWHRKVLMDQFSPAPSRNTDGYDVCNSLTGEKYPWDQSNRTTVNMLYFTGSLGQSQTFVTSCDRRPVSGVQKSAVELQPELMPHKDYAFAIERTEAGYTLEVSGVFKNVGKQTYRFTRGFIDDDAGVVGANVPIFHYNVDAEEYDGQFNTSHTARGAFGSKTWDNQWPAGSAYPDYFVIGEPYTNVGEGQARIDNIRLYVPKK</sequence>
<dbReference type="Proteomes" id="UP001589610">
    <property type="component" value="Unassembled WGS sequence"/>
</dbReference>
<organism evidence="2 3">
    <name type="scientific">Streptosporangium vulgare</name>
    <dbReference type="NCBI Taxonomy" id="46190"/>
    <lineage>
        <taxon>Bacteria</taxon>
        <taxon>Bacillati</taxon>
        <taxon>Actinomycetota</taxon>
        <taxon>Actinomycetes</taxon>
        <taxon>Streptosporangiales</taxon>
        <taxon>Streptosporangiaceae</taxon>
        <taxon>Streptosporangium</taxon>
    </lineage>
</organism>
<comment type="caution">
    <text evidence="2">The sequence shown here is derived from an EMBL/GenBank/DDBJ whole genome shotgun (WGS) entry which is preliminary data.</text>
</comment>
<dbReference type="InterPro" id="IPR006311">
    <property type="entry name" value="TAT_signal"/>
</dbReference>
<evidence type="ECO:0008006" key="4">
    <source>
        <dbReference type="Google" id="ProtNLM"/>
    </source>
</evidence>
<reference evidence="2 3" key="1">
    <citation type="submission" date="2024-09" db="EMBL/GenBank/DDBJ databases">
        <authorList>
            <person name="Sun Q."/>
            <person name="Mori K."/>
        </authorList>
    </citation>
    <scope>NUCLEOTIDE SEQUENCE [LARGE SCALE GENOMIC DNA]</scope>
    <source>
        <strain evidence="2 3">JCM 3028</strain>
    </source>
</reference>
<keyword evidence="1" id="KW-0732">Signal</keyword>
<evidence type="ECO:0000313" key="2">
    <source>
        <dbReference type="EMBL" id="MFB9676624.1"/>
    </source>
</evidence>